<dbReference type="AlphaFoldDB" id="A0AAW0BAW5"/>
<evidence type="ECO:0000313" key="4">
    <source>
        <dbReference type="Proteomes" id="UP001362999"/>
    </source>
</evidence>
<name>A0AAW0BAW5_9AGAR</name>
<feature type="region of interest" description="Disordered" evidence="2">
    <location>
        <begin position="13"/>
        <end position="33"/>
    </location>
</feature>
<protein>
    <submittedName>
        <fullName evidence="3">Caleosin domain-containing protein</fullName>
    </submittedName>
</protein>
<dbReference type="Pfam" id="PF05042">
    <property type="entry name" value="Caleosin"/>
    <property type="match status" value="1"/>
</dbReference>
<sequence length="409" mass="41509">LTIMATALSNAGKSLSDGASSLGKGVQDTGSAVGQGVTDAGSAVGKGASGLGQGAVDAGKTAGRGVGDFAGGAGKGVADGGNAAFDGAGKAGQAVGDAGQSVGKGIGDAGKAGWDAGSAAVGKGFSSGFEIAGALSKEALDLQRNVAGGVSSLGGTAVDGVITAVTTTTGAVFDPVANSLKSIEGLEGLGEGIDSINGLSTAALQSVGETTKKALKLAGRAPTFFDPNADGIVELADTQRGFALLGLKEQYAKIAAYALHSTFTYSTADAWLTIPNTSTLPVKIDNISNTRWGRNWGNYQRVDWVNDADIETFFGIRERQSWTEYWTDIKSYFGTALLIFEWGTTWPFAVPQLAELEPASPIVSQLGLIMRTVIIPTIAKGRQHARSINASDDDSSEKPDPPSGKAEGK</sequence>
<accession>A0AAW0BAW5</accession>
<gene>
    <name evidence="3" type="ORF">R3P38DRAFT_2956776</name>
</gene>
<dbReference type="InterPro" id="IPR007736">
    <property type="entry name" value="Caleosin-related"/>
</dbReference>
<feature type="region of interest" description="Disordered" evidence="2">
    <location>
        <begin position="385"/>
        <end position="409"/>
    </location>
</feature>
<dbReference type="Proteomes" id="UP001362999">
    <property type="component" value="Unassembled WGS sequence"/>
</dbReference>
<evidence type="ECO:0000256" key="2">
    <source>
        <dbReference type="SAM" id="MobiDB-lite"/>
    </source>
</evidence>
<organism evidence="3 4">
    <name type="scientific">Favolaschia claudopus</name>
    <dbReference type="NCBI Taxonomy" id="2862362"/>
    <lineage>
        <taxon>Eukaryota</taxon>
        <taxon>Fungi</taxon>
        <taxon>Dikarya</taxon>
        <taxon>Basidiomycota</taxon>
        <taxon>Agaricomycotina</taxon>
        <taxon>Agaricomycetes</taxon>
        <taxon>Agaricomycetidae</taxon>
        <taxon>Agaricales</taxon>
        <taxon>Marasmiineae</taxon>
        <taxon>Mycenaceae</taxon>
        <taxon>Favolaschia</taxon>
    </lineage>
</organism>
<dbReference type="EMBL" id="JAWWNJ010000036">
    <property type="protein sequence ID" value="KAK7022978.1"/>
    <property type="molecule type" value="Genomic_DNA"/>
</dbReference>
<proteinExistence type="inferred from homology"/>
<comment type="similarity">
    <text evidence="1">Belongs to the caleosin family.</text>
</comment>
<evidence type="ECO:0000313" key="3">
    <source>
        <dbReference type="EMBL" id="KAK7022978.1"/>
    </source>
</evidence>
<feature type="compositionally biased region" description="Basic and acidic residues" evidence="2">
    <location>
        <begin position="396"/>
        <end position="409"/>
    </location>
</feature>
<keyword evidence="4" id="KW-1185">Reference proteome</keyword>
<feature type="non-terminal residue" evidence="3">
    <location>
        <position position="1"/>
    </location>
</feature>
<reference evidence="3 4" key="1">
    <citation type="journal article" date="2024" name="J Genomics">
        <title>Draft genome sequencing and assembly of Favolaschia claudopus CIRM-BRFM 2984 isolated from oak limbs.</title>
        <authorList>
            <person name="Navarro D."/>
            <person name="Drula E."/>
            <person name="Chaduli D."/>
            <person name="Cazenave R."/>
            <person name="Ahrendt S."/>
            <person name="Wang J."/>
            <person name="Lipzen A."/>
            <person name="Daum C."/>
            <person name="Barry K."/>
            <person name="Grigoriev I.V."/>
            <person name="Favel A."/>
            <person name="Rosso M.N."/>
            <person name="Martin F."/>
        </authorList>
    </citation>
    <scope>NUCLEOTIDE SEQUENCE [LARGE SCALE GENOMIC DNA]</scope>
    <source>
        <strain evidence="3 4">CIRM-BRFM 2984</strain>
    </source>
</reference>
<evidence type="ECO:0000256" key="1">
    <source>
        <dbReference type="ARBA" id="ARBA00006765"/>
    </source>
</evidence>
<comment type="caution">
    <text evidence="3">The sequence shown here is derived from an EMBL/GenBank/DDBJ whole genome shotgun (WGS) entry which is preliminary data.</text>
</comment>